<sequence length="163" mass="19039">MLMPMLWSNNDIFDEMDDLFNRGFWGWNDDSCRRDGTNHVDDARRNALAGSSLMRTDVIEKDNCYQLEAELPGFNKEDINIDLKDNLLTISASHSENKDEKDNDGKYIRRERRSSSYQRSFRVEGLKPEDIIAQYRNGVLTVNIPKKEALPEKEEVHRIEVKD</sequence>
<dbReference type="InterPro" id="IPR002068">
    <property type="entry name" value="A-crystallin/Hsp20_dom"/>
</dbReference>
<dbReference type="CDD" id="cd06471">
    <property type="entry name" value="ACD_LpsHSP_like"/>
    <property type="match status" value="1"/>
</dbReference>
<evidence type="ECO:0000256" key="2">
    <source>
        <dbReference type="RuleBase" id="RU003616"/>
    </source>
</evidence>
<reference evidence="5 6" key="1">
    <citation type="journal article" date="2010" name="PLoS ONE">
        <title>The glycobiome of the rumen bacterium Butyrivibrio proteoclasticus B316(T) highlights adaptation to a polysaccharide-rich environment.</title>
        <authorList>
            <person name="Kelly W.J."/>
            <person name="Leahy S.C."/>
            <person name="Altermann E."/>
            <person name="Yeoman C.J."/>
            <person name="Dunne J.C."/>
            <person name="Kong Z."/>
            <person name="Pacheco D.M."/>
            <person name="Li D."/>
            <person name="Noel S.J."/>
            <person name="Moon C.D."/>
            <person name="Cookson A.L."/>
            <person name="Attwood G.T."/>
        </authorList>
    </citation>
    <scope>NUCLEOTIDE SEQUENCE [LARGE SCALE GENOMIC DNA]</scope>
    <source>
        <strain evidence="6">ATCC 51982 / DSM 14932 / B316</strain>
    </source>
</reference>
<evidence type="ECO:0000256" key="3">
    <source>
        <dbReference type="SAM" id="MobiDB-lite"/>
    </source>
</evidence>
<name>E0S015_BUTPB</name>
<dbReference type="InterPro" id="IPR031107">
    <property type="entry name" value="Small_HSP"/>
</dbReference>
<dbReference type="SUPFAM" id="SSF49764">
    <property type="entry name" value="HSP20-like chaperones"/>
    <property type="match status" value="1"/>
</dbReference>
<organism evidence="5 6">
    <name type="scientific">Butyrivibrio proteoclasticus (strain ATCC 51982 / DSM 14932 / B316)</name>
    <name type="common">Clostridium proteoclasticum</name>
    <dbReference type="NCBI Taxonomy" id="515622"/>
    <lineage>
        <taxon>Bacteria</taxon>
        <taxon>Bacillati</taxon>
        <taxon>Bacillota</taxon>
        <taxon>Clostridia</taxon>
        <taxon>Lachnospirales</taxon>
        <taxon>Lachnospiraceae</taxon>
        <taxon>Butyrivibrio</taxon>
    </lineage>
</organism>
<gene>
    <name evidence="5" type="ordered locus">bpr_I0468</name>
</gene>
<dbReference type="HOGENOM" id="CLU_046737_8_0_9"/>
<keyword evidence="6" id="KW-1185">Reference proteome</keyword>
<dbReference type="PANTHER" id="PTHR11527">
    <property type="entry name" value="HEAT-SHOCK PROTEIN 20 FAMILY MEMBER"/>
    <property type="match status" value="1"/>
</dbReference>
<feature type="region of interest" description="Disordered" evidence="3">
    <location>
        <begin position="94"/>
        <end position="113"/>
    </location>
</feature>
<accession>E0S015</accession>
<evidence type="ECO:0000256" key="1">
    <source>
        <dbReference type="PROSITE-ProRule" id="PRU00285"/>
    </source>
</evidence>
<dbReference type="InterPro" id="IPR008978">
    <property type="entry name" value="HSP20-like_chaperone"/>
</dbReference>
<protein>
    <submittedName>
        <fullName evidence="5">Molecular chaperone Hsp20</fullName>
    </submittedName>
</protein>
<evidence type="ECO:0000313" key="5">
    <source>
        <dbReference type="EMBL" id="ADL33216.1"/>
    </source>
</evidence>
<dbReference type="RefSeq" id="WP_013279873.1">
    <property type="nucleotide sequence ID" value="NC_014387.1"/>
</dbReference>
<feature type="compositionally biased region" description="Basic and acidic residues" evidence="3">
    <location>
        <begin position="95"/>
        <end position="108"/>
    </location>
</feature>
<dbReference type="STRING" id="515622.bpr_I0468"/>
<evidence type="ECO:0000313" key="6">
    <source>
        <dbReference type="Proteomes" id="UP000001299"/>
    </source>
</evidence>
<proteinExistence type="inferred from homology"/>
<comment type="similarity">
    <text evidence="1 2">Belongs to the small heat shock protein (HSP20) family.</text>
</comment>
<dbReference type="AlphaFoldDB" id="E0S015"/>
<dbReference type="PROSITE" id="PS01031">
    <property type="entry name" value="SHSP"/>
    <property type="match status" value="1"/>
</dbReference>
<dbReference type="Pfam" id="PF00011">
    <property type="entry name" value="HSP20"/>
    <property type="match status" value="1"/>
</dbReference>
<evidence type="ECO:0000259" key="4">
    <source>
        <dbReference type="PROSITE" id="PS01031"/>
    </source>
</evidence>
<dbReference type="EMBL" id="CP001810">
    <property type="protein sequence ID" value="ADL33216.1"/>
    <property type="molecule type" value="Genomic_DNA"/>
</dbReference>
<dbReference type="eggNOG" id="COG0071">
    <property type="taxonomic scope" value="Bacteria"/>
</dbReference>
<dbReference type="Proteomes" id="UP000001299">
    <property type="component" value="Chromosome 1"/>
</dbReference>
<feature type="domain" description="SHSP" evidence="4">
    <location>
        <begin position="47"/>
        <end position="162"/>
    </location>
</feature>
<dbReference type="Gene3D" id="2.60.40.790">
    <property type="match status" value="1"/>
</dbReference>
<dbReference type="KEGG" id="bpb:bpr_I0468"/>